<dbReference type="EMBL" id="SODD01000036">
    <property type="protein sequence ID" value="TDW14651.1"/>
    <property type="molecule type" value="Genomic_DNA"/>
</dbReference>
<dbReference type="GO" id="GO:1902600">
    <property type="term" value="P:proton transmembrane transport"/>
    <property type="evidence" value="ECO:0007669"/>
    <property type="project" value="InterPro"/>
</dbReference>
<dbReference type="InterPro" id="IPR038770">
    <property type="entry name" value="Na+/solute_symporter_sf"/>
</dbReference>
<dbReference type="Gene3D" id="1.20.1530.20">
    <property type="match status" value="1"/>
</dbReference>
<dbReference type="PANTHER" id="PTHR31102:SF1">
    <property type="entry name" value="CATION_H+ EXCHANGER DOMAIN-CONTAINING PROTEIN"/>
    <property type="match status" value="1"/>
</dbReference>
<reference evidence="7 8" key="1">
    <citation type="submission" date="2019-03" db="EMBL/GenBank/DDBJ databases">
        <title>Genomic Encyclopedia of Type Strains, Phase IV (KMG-IV): sequencing the most valuable type-strain genomes for metagenomic binning, comparative biology and taxonomic classification.</title>
        <authorList>
            <person name="Goeker M."/>
        </authorList>
    </citation>
    <scope>NUCLEOTIDE SEQUENCE [LARGE SCALE GENOMIC DNA]</scope>
    <source>
        <strain evidence="7 8">DSM 28867</strain>
    </source>
</reference>
<evidence type="ECO:0000313" key="8">
    <source>
        <dbReference type="Proteomes" id="UP000294743"/>
    </source>
</evidence>
<feature type="transmembrane region" description="Helical" evidence="5">
    <location>
        <begin position="186"/>
        <end position="204"/>
    </location>
</feature>
<dbReference type="Proteomes" id="UP000294743">
    <property type="component" value="Unassembled WGS sequence"/>
</dbReference>
<feature type="transmembrane region" description="Helical" evidence="5">
    <location>
        <begin position="84"/>
        <end position="103"/>
    </location>
</feature>
<name>A0A4R7ZEI2_9FIRM</name>
<evidence type="ECO:0000256" key="1">
    <source>
        <dbReference type="ARBA" id="ARBA00004141"/>
    </source>
</evidence>
<proteinExistence type="predicted"/>
<feature type="transmembrane region" description="Helical" evidence="5">
    <location>
        <begin position="239"/>
        <end position="258"/>
    </location>
</feature>
<dbReference type="GO" id="GO:0016020">
    <property type="term" value="C:membrane"/>
    <property type="evidence" value="ECO:0007669"/>
    <property type="project" value="UniProtKB-SubCell"/>
</dbReference>
<feature type="transmembrane region" description="Helical" evidence="5">
    <location>
        <begin position="151"/>
        <end position="174"/>
    </location>
</feature>
<dbReference type="GO" id="GO:0015297">
    <property type="term" value="F:antiporter activity"/>
    <property type="evidence" value="ECO:0007669"/>
    <property type="project" value="InterPro"/>
</dbReference>
<feature type="transmembrane region" description="Helical" evidence="5">
    <location>
        <begin position="298"/>
        <end position="320"/>
    </location>
</feature>
<evidence type="ECO:0000256" key="3">
    <source>
        <dbReference type="ARBA" id="ARBA00022989"/>
    </source>
</evidence>
<evidence type="ECO:0000256" key="4">
    <source>
        <dbReference type="ARBA" id="ARBA00023136"/>
    </source>
</evidence>
<keyword evidence="8" id="KW-1185">Reference proteome</keyword>
<evidence type="ECO:0000259" key="6">
    <source>
        <dbReference type="Pfam" id="PF00999"/>
    </source>
</evidence>
<dbReference type="AlphaFoldDB" id="A0A4R7ZEI2"/>
<feature type="transmembrane region" description="Helical" evidence="5">
    <location>
        <begin position="216"/>
        <end position="233"/>
    </location>
</feature>
<evidence type="ECO:0000256" key="5">
    <source>
        <dbReference type="SAM" id="Phobius"/>
    </source>
</evidence>
<evidence type="ECO:0000313" key="7">
    <source>
        <dbReference type="EMBL" id="TDW14651.1"/>
    </source>
</evidence>
<accession>A0A4R7ZEI2</accession>
<dbReference type="Pfam" id="PF00999">
    <property type="entry name" value="Na_H_Exchanger"/>
    <property type="match status" value="1"/>
</dbReference>
<keyword evidence="3 5" id="KW-1133">Transmembrane helix</keyword>
<sequence>MLTSFAYMFLLGIILSAICKKLHLPSLIGMMATGMLLGPYVLNCIDGQILEMSDDLRQIALIIILTRAGLSLNLHELKSVGRSAILMCFVPACFEIIGVMLIAPPLLHISLLDAAILGSVLAAVSPAVIVPRMIQIMNQGYGTKQGIPQMVLAGASVDDVFVIVIFTACTTLATGNHVDATSFINVPISILLGIAVGFLVGYLLTKLFQLLHLRDTIKIMILMSTTFLLLQIQDQFPNIPFSALLAIMSMAIATKQFYSTLASRLQFRYDHLWVVAEFVLFILVGASINIAYIQTIGVLAILLLLFGLLFRMVGVLICLVKSKLNRKERIFTMIAYTPKATVQAALGPIPLSMGLACGNLVLAVSILAILLTAPLGAFAIDSLYKKLLQH</sequence>
<dbReference type="InterPro" id="IPR006153">
    <property type="entry name" value="Cation/H_exchanger_TM"/>
</dbReference>
<organism evidence="7 8">
    <name type="scientific">Breznakia blatticola</name>
    <dbReference type="NCBI Taxonomy" id="1754012"/>
    <lineage>
        <taxon>Bacteria</taxon>
        <taxon>Bacillati</taxon>
        <taxon>Bacillota</taxon>
        <taxon>Erysipelotrichia</taxon>
        <taxon>Erysipelotrichales</taxon>
        <taxon>Erysipelotrichaceae</taxon>
        <taxon>Breznakia</taxon>
    </lineage>
</organism>
<keyword evidence="4 5" id="KW-0472">Membrane</keyword>
<feature type="transmembrane region" description="Helical" evidence="5">
    <location>
        <begin position="109"/>
        <end position="130"/>
    </location>
</feature>
<dbReference type="InterPro" id="IPR051843">
    <property type="entry name" value="CPA1_transporter"/>
</dbReference>
<feature type="domain" description="Cation/H+ exchanger transmembrane" evidence="6">
    <location>
        <begin position="13"/>
        <end position="379"/>
    </location>
</feature>
<comment type="caution">
    <text evidence="7">The sequence shown here is derived from an EMBL/GenBank/DDBJ whole genome shotgun (WGS) entry which is preliminary data.</text>
</comment>
<gene>
    <name evidence="7" type="ORF">EDD63_13625</name>
</gene>
<comment type="subcellular location">
    <subcellularLocation>
        <location evidence="1">Membrane</location>
        <topology evidence="1">Multi-pass membrane protein</topology>
    </subcellularLocation>
</comment>
<protein>
    <submittedName>
        <fullName evidence="7">Sodium/proton antiporter (CPA1 family)</fullName>
    </submittedName>
</protein>
<dbReference type="RefSeq" id="WP_134170608.1">
    <property type="nucleotide sequence ID" value="NZ_SODD01000036.1"/>
</dbReference>
<dbReference type="PANTHER" id="PTHR31102">
    <property type="match status" value="1"/>
</dbReference>
<keyword evidence="2 5" id="KW-0812">Transmembrane</keyword>
<dbReference type="OrthoDB" id="9790604at2"/>
<evidence type="ECO:0000256" key="2">
    <source>
        <dbReference type="ARBA" id="ARBA00022692"/>
    </source>
</evidence>
<feature type="transmembrane region" description="Helical" evidence="5">
    <location>
        <begin position="360"/>
        <end position="380"/>
    </location>
</feature>
<feature type="transmembrane region" description="Helical" evidence="5">
    <location>
        <begin position="270"/>
        <end position="292"/>
    </location>
</feature>